<proteinExistence type="predicted"/>
<dbReference type="EMBL" id="DXEZ01000118">
    <property type="protein sequence ID" value="HIX54202.1"/>
    <property type="molecule type" value="Genomic_DNA"/>
</dbReference>
<dbReference type="Proteomes" id="UP000824156">
    <property type="component" value="Unassembled WGS sequence"/>
</dbReference>
<feature type="transmembrane region" description="Helical" evidence="1">
    <location>
        <begin position="129"/>
        <end position="149"/>
    </location>
</feature>
<keyword evidence="1" id="KW-1133">Transmembrane helix</keyword>
<evidence type="ECO:0008006" key="4">
    <source>
        <dbReference type="Google" id="ProtNLM"/>
    </source>
</evidence>
<keyword evidence="1" id="KW-0812">Transmembrane</keyword>
<reference evidence="2" key="2">
    <citation type="submission" date="2021-04" db="EMBL/GenBank/DDBJ databases">
        <authorList>
            <person name="Gilroy R."/>
        </authorList>
    </citation>
    <scope>NUCLEOTIDE SEQUENCE</scope>
    <source>
        <strain evidence="2">1719</strain>
    </source>
</reference>
<evidence type="ECO:0000313" key="2">
    <source>
        <dbReference type="EMBL" id="HIX54202.1"/>
    </source>
</evidence>
<comment type="caution">
    <text evidence="2">The sequence shown here is derived from an EMBL/GenBank/DDBJ whole genome shotgun (WGS) entry which is preliminary data.</text>
</comment>
<organism evidence="2 3">
    <name type="scientific">Candidatus Sphingobacterium stercoripullorum</name>
    <dbReference type="NCBI Taxonomy" id="2838759"/>
    <lineage>
        <taxon>Bacteria</taxon>
        <taxon>Pseudomonadati</taxon>
        <taxon>Bacteroidota</taxon>
        <taxon>Sphingobacteriia</taxon>
        <taxon>Sphingobacteriales</taxon>
        <taxon>Sphingobacteriaceae</taxon>
        <taxon>Sphingobacterium</taxon>
    </lineage>
</organism>
<evidence type="ECO:0000313" key="3">
    <source>
        <dbReference type="Proteomes" id="UP000824156"/>
    </source>
</evidence>
<dbReference type="PANTHER" id="PTHR36974:SF1">
    <property type="entry name" value="DOXX FAMILY MEMBRANE PROTEIN"/>
    <property type="match status" value="1"/>
</dbReference>
<dbReference type="AlphaFoldDB" id="A0A9D2AXU8"/>
<keyword evidence="1" id="KW-0472">Membrane</keyword>
<feature type="transmembrane region" description="Helical" evidence="1">
    <location>
        <begin position="90"/>
        <end position="109"/>
    </location>
</feature>
<accession>A0A9D2AXU8</accession>
<dbReference type="PANTHER" id="PTHR36974">
    <property type="entry name" value="MEMBRANE PROTEIN-RELATED"/>
    <property type="match status" value="1"/>
</dbReference>
<protein>
    <recommendedName>
        <fullName evidence="4">DoxX family membrane protein</fullName>
    </recommendedName>
</protein>
<feature type="transmembrane region" description="Helical" evidence="1">
    <location>
        <begin position="35"/>
        <end position="55"/>
    </location>
</feature>
<feature type="transmembrane region" description="Helical" evidence="1">
    <location>
        <begin position="67"/>
        <end position="84"/>
    </location>
</feature>
<reference evidence="2" key="1">
    <citation type="journal article" date="2021" name="PeerJ">
        <title>Extensive microbial diversity within the chicken gut microbiome revealed by metagenomics and culture.</title>
        <authorList>
            <person name="Gilroy R."/>
            <person name="Ravi A."/>
            <person name="Getino M."/>
            <person name="Pursley I."/>
            <person name="Horton D.L."/>
            <person name="Alikhan N.F."/>
            <person name="Baker D."/>
            <person name="Gharbi K."/>
            <person name="Hall N."/>
            <person name="Watson M."/>
            <person name="Adriaenssens E.M."/>
            <person name="Foster-Nyarko E."/>
            <person name="Jarju S."/>
            <person name="Secka A."/>
            <person name="Antonio M."/>
            <person name="Oren A."/>
            <person name="Chaudhuri R.R."/>
            <person name="La Ragione R."/>
            <person name="Hildebrand F."/>
            <person name="Pallen M.J."/>
        </authorList>
    </citation>
    <scope>NUCLEOTIDE SEQUENCE</scope>
    <source>
        <strain evidence="2">1719</strain>
    </source>
</reference>
<sequence length="168" mass="19081">MKPLYVLIIAFFVTLFARKKSAGQFDFHHAGRVSMSIMLVFTAVGHFAFPAGMAMMLPEVIPFKSEIIFLTGLLELAAAFTLFIPSKRIAVGWLLIAFFIMVLPANIYAALRQVDYQSASFNGPGINYLWVRIPLQILFIAWVYFFVVYPARILKVNGSERRRKKIVI</sequence>
<gene>
    <name evidence="2" type="ORF">H9853_04195</name>
</gene>
<name>A0A9D2AXU8_9SPHI</name>
<evidence type="ECO:0000256" key="1">
    <source>
        <dbReference type="SAM" id="Phobius"/>
    </source>
</evidence>